<evidence type="ECO:0000313" key="9">
    <source>
        <dbReference type="Proteomes" id="UP001519460"/>
    </source>
</evidence>
<keyword evidence="5 7" id="KW-0472">Membrane</keyword>
<keyword evidence="4 7" id="KW-1133">Transmembrane helix</keyword>
<dbReference type="InterPro" id="IPR034294">
    <property type="entry name" value="Aquaporin_transptr"/>
</dbReference>
<accession>A0ABD0M0T4</accession>
<dbReference type="Proteomes" id="UP001519460">
    <property type="component" value="Unassembled WGS sequence"/>
</dbReference>
<proteinExistence type="inferred from homology"/>
<dbReference type="Pfam" id="PF00230">
    <property type="entry name" value="MIP"/>
    <property type="match status" value="1"/>
</dbReference>
<feature type="transmembrane region" description="Helical" evidence="7">
    <location>
        <begin position="27"/>
        <end position="48"/>
    </location>
</feature>
<evidence type="ECO:0000256" key="6">
    <source>
        <dbReference type="SAM" id="MobiDB-lite"/>
    </source>
</evidence>
<dbReference type="Gene3D" id="1.20.1080.10">
    <property type="entry name" value="Glycerol uptake facilitator protein"/>
    <property type="match status" value="1"/>
</dbReference>
<reference evidence="8 9" key="1">
    <citation type="journal article" date="2023" name="Sci. Data">
        <title>Genome assembly of the Korean intertidal mud-creeper Batillaria attramentaria.</title>
        <authorList>
            <person name="Patra A.K."/>
            <person name="Ho P.T."/>
            <person name="Jun S."/>
            <person name="Lee S.J."/>
            <person name="Kim Y."/>
            <person name="Won Y.J."/>
        </authorList>
    </citation>
    <scope>NUCLEOTIDE SEQUENCE [LARGE SCALE GENOMIC DNA]</scope>
    <source>
        <strain evidence="8">Wonlab-2016</strain>
    </source>
</reference>
<dbReference type="InterPro" id="IPR000425">
    <property type="entry name" value="MIP"/>
</dbReference>
<dbReference type="PANTHER" id="PTHR19139:SF199">
    <property type="entry name" value="MIP17260P"/>
    <property type="match status" value="1"/>
</dbReference>
<feature type="region of interest" description="Disordered" evidence="6">
    <location>
        <begin position="82"/>
        <end position="117"/>
    </location>
</feature>
<comment type="similarity">
    <text evidence="2">Belongs to the MIP/aquaporin (TC 1.A.8) family.</text>
</comment>
<name>A0ABD0M0T4_9CAEN</name>
<evidence type="ECO:0000256" key="7">
    <source>
        <dbReference type="SAM" id="Phobius"/>
    </source>
</evidence>
<dbReference type="SUPFAM" id="SSF81338">
    <property type="entry name" value="Aquaporin-like"/>
    <property type="match status" value="1"/>
</dbReference>
<keyword evidence="9" id="KW-1185">Reference proteome</keyword>
<evidence type="ECO:0000256" key="5">
    <source>
        <dbReference type="ARBA" id="ARBA00023136"/>
    </source>
</evidence>
<organism evidence="8 9">
    <name type="scientific">Batillaria attramentaria</name>
    <dbReference type="NCBI Taxonomy" id="370345"/>
    <lineage>
        <taxon>Eukaryota</taxon>
        <taxon>Metazoa</taxon>
        <taxon>Spiralia</taxon>
        <taxon>Lophotrochozoa</taxon>
        <taxon>Mollusca</taxon>
        <taxon>Gastropoda</taxon>
        <taxon>Caenogastropoda</taxon>
        <taxon>Sorbeoconcha</taxon>
        <taxon>Cerithioidea</taxon>
        <taxon>Batillariidae</taxon>
        <taxon>Batillaria</taxon>
    </lineage>
</organism>
<dbReference type="PANTHER" id="PTHR19139">
    <property type="entry name" value="AQUAPORIN TRANSPORTER"/>
    <property type="match status" value="1"/>
</dbReference>
<feature type="non-terminal residue" evidence="8">
    <location>
        <position position="1"/>
    </location>
</feature>
<comment type="caution">
    <text evidence="8">The sequence shown here is derived from an EMBL/GenBank/DDBJ whole genome shotgun (WGS) entry which is preliminary data.</text>
</comment>
<gene>
    <name evidence="8" type="ORF">BaRGS_00003460</name>
</gene>
<feature type="compositionally biased region" description="Basic and acidic residues" evidence="6">
    <location>
        <begin position="97"/>
        <end position="117"/>
    </location>
</feature>
<evidence type="ECO:0000256" key="1">
    <source>
        <dbReference type="ARBA" id="ARBA00004141"/>
    </source>
</evidence>
<protein>
    <recommendedName>
        <fullName evidence="10">Aquaporin</fullName>
    </recommendedName>
</protein>
<sequence>IQYTGSSMNTARSFGPAVVMGLWKDHWVYWVGPIGGGVLAGLLYEYLFAVNASLQKVRACVLSSDYDDDKFHAKPIKVRIIEEDPEAPVETLPLTDSAEKPDSNDDGKTQRDNEGKY</sequence>
<dbReference type="InterPro" id="IPR023271">
    <property type="entry name" value="Aquaporin-like"/>
</dbReference>
<comment type="subcellular location">
    <subcellularLocation>
        <location evidence="1">Membrane</location>
        <topology evidence="1">Multi-pass membrane protein</topology>
    </subcellularLocation>
</comment>
<dbReference type="GO" id="GO:0016020">
    <property type="term" value="C:membrane"/>
    <property type="evidence" value="ECO:0007669"/>
    <property type="project" value="UniProtKB-SubCell"/>
</dbReference>
<evidence type="ECO:0008006" key="10">
    <source>
        <dbReference type="Google" id="ProtNLM"/>
    </source>
</evidence>
<dbReference type="EMBL" id="JACVVK020000011">
    <property type="protein sequence ID" value="KAK7505298.1"/>
    <property type="molecule type" value="Genomic_DNA"/>
</dbReference>
<evidence type="ECO:0000256" key="2">
    <source>
        <dbReference type="ARBA" id="ARBA00006175"/>
    </source>
</evidence>
<evidence type="ECO:0000256" key="3">
    <source>
        <dbReference type="ARBA" id="ARBA00022692"/>
    </source>
</evidence>
<evidence type="ECO:0000313" key="8">
    <source>
        <dbReference type="EMBL" id="KAK7505298.1"/>
    </source>
</evidence>
<evidence type="ECO:0000256" key="4">
    <source>
        <dbReference type="ARBA" id="ARBA00022989"/>
    </source>
</evidence>
<dbReference type="AlphaFoldDB" id="A0ABD0M0T4"/>
<keyword evidence="3 7" id="KW-0812">Transmembrane</keyword>